<sequence length="81" mass="9361">MYLTMTLGRARSPWDWLVVLTFRRQRYLGRKRARNCRPGTAGATQADIQATRNLGPRRENNAVDMVTNQKLEEDSKDNDHA</sequence>
<accession>A0ACC0EP88</accession>
<evidence type="ECO:0000313" key="1">
    <source>
        <dbReference type="EMBL" id="KAI7957513.1"/>
    </source>
</evidence>
<comment type="caution">
    <text evidence="1">The sequence shown here is derived from an EMBL/GenBank/DDBJ whole genome shotgun (WGS) entry which is preliminary data.</text>
</comment>
<dbReference type="EMBL" id="CM045868">
    <property type="protein sequence ID" value="KAI7957513.1"/>
    <property type="molecule type" value="Genomic_DNA"/>
</dbReference>
<reference evidence="2" key="2">
    <citation type="journal article" date="2018" name="Mol. Plant Microbe Interact.">
        <title>Genome sequence resources for the wheat stripe rust pathogen (Puccinia striiformis f. sp. tritici) and the barley stripe rust pathogen (Puccinia striiformis f. sp. hordei).</title>
        <authorList>
            <person name="Xia C."/>
            <person name="Wang M."/>
            <person name="Yin C."/>
            <person name="Cornejo O.E."/>
            <person name="Hulbert S.H."/>
            <person name="Chen X."/>
        </authorList>
    </citation>
    <scope>NUCLEOTIDE SEQUENCE [LARGE SCALE GENOMIC DNA]</scope>
    <source>
        <strain evidence="2">93-210</strain>
    </source>
</reference>
<reference evidence="2" key="1">
    <citation type="journal article" date="2018" name="BMC Genomics">
        <title>Genomic insights into host adaptation between the wheat stripe rust pathogen (Puccinia striiformis f. sp. tritici) and the barley stripe rust pathogen (Puccinia striiformis f. sp. hordei).</title>
        <authorList>
            <person name="Xia C."/>
            <person name="Wang M."/>
            <person name="Yin C."/>
            <person name="Cornejo O.E."/>
            <person name="Hulbert S.H."/>
            <person name="Chen X."/>
        </authorList>
    </citation>
    <scope>NUCLEOTIDE SEQUENCE [LARGE SCALE GENOMIC DNA]</scope>
    <source>
        <strain evidence="2">93-210</strain>
    </source>
</reference>
<keyword evidence="2" id="KW-1185">Reference proteome</keyword>
<dbReference type="Proteomes" id="UP001060170">
    <property type="component" value="Chromosome 4"/>
</dbReference>
<protein>
    <submittedName>
        <fullName evidence="1">Uncharacterized protein</fullName>
    </submittedName>
</protein>
<evidence type="ECO:0000313" key="2">
    <source>
        <dbReference type="Proteomes" id="UP001060170"/>
    </source>
</evidence>
<organism evidence="1 2">
    <name type="scientific">Puccinia striiformis f. sp. tritici</name>
    <dbReference type="NCBI Taxonomy" id="168172"/>
    <lineage>
        <taxon>Eukaryota</taxon>
        <taxon>Fungi</taxon>
        <taxon>Dikarya</taxon>
        <taxon>Basidiomycota</taxon>
        <taxon>Pucciniomycotina</taxon>
        <taxon>Pucciniomycetes</taxon>
        <taxon>Pucciniales</taxon>
        <taxon>Pucciniaceae</taxon>
        <taxon>Puccinia</taxon>
    </lineage>
</organism>
<gene>
    <name evidence="1" type="ORF">MJO28_004608</name>
</gene>
<proteinExistence type="predicted"/>
<reference evidence="1 2" key="3">
    <citation type="journal article" date="2022" name="Microbiol. Spectr.">
        <title>Folding features and dynamics of 3D genome architecture in plant fungal pathogens.</title>
        <authorList>
            <person name="Xia C."/>
        </authorList>
    </citation>
    <scope>NUCLEOTIDE SEQUENCE [LARGE SCALE GENOMIC DNA]</scope>
    <source>
        <strain evidence="1 2">93-210</strain>
    </source>
</reference>
<name>A0ACC0EP88_9BASI</name>